<keyword evidence="1" id="KW-1133">Transmembrane helix</keyword>
<feature type="transmembrane region" description="Helical" evidence="1">
    <location>
        <begin position="62"/>
        <end position="86"/>
    </location>
</feature>
<gene>
    <name evidence="2" type="ORF">HNP25_000982</name>
</gene>
<keyword evidence="3" id="KW-1185">Reference proteome</keyword>
<dbReference type="AlphaFoldDB" id="A0A841EPX7"/>
<evidence type="ECO:0008006" key="4">
    <source>
        <dbReference type="Google" id="ProtNLM"/>
    </source>
</evidence>
<proteinExistence type="predicted"/>
<feature type="transmembrane region" description="Helical" evidence="1">
    <location>
        <begin position="93"/>
        <end position="113"/>
    </location>
</feature>
<reference evidence="2 3" key="1">
    <citation type="submission" date="2020-08" db="EMBL/GenBank/DDBJ databases">
        <title>Functional genomics of gut bacteria from endangered species of beetles.</title>
        <authorList>
            <person name="Carlos-Shanley C."/>
        </authorList>
    </citation>
    <scope>NUCLEOTIDE SEQUENCE [LARGE SCALE GENOMIC DNA]</scope>
    <source>
        <strain evidence="2 3">S00070</strain>
    </source>
</reference>
<keyword evidence="1" id="KW-0472">Membrane</keyword>
<evidence type="ECO:0000256" key="1">
    <source>
        <dbReference type="SAM" id="Phobius"/>
    </source>
</evidence>
<comment type="caution">
    <text evidence="2">The sequence shown here is derived from an EMBL/GenBank/DDBJ whole genome shotgun (WGS) entry which is preliminary data.</text>
</comment>
<dbReference type="RefSeq" id="WP_184131116.1">
    <property type="nucleotide sequence ID" value="NZ_JACHKT010000005.1"/>
</dbReference>
<protein>
    <recommendedName>
        <fullName evidence="4">DUF1772 domain-containing protein</fullName>
    </recommendedName>
</protein>
<sequence length="114" mass="12767">MTTQQHIDIKFWLLAGLTFLLSGLMTFMNLKEFVTIGLLKQTTNYPFGGEGSVPWYYETADLYAKVSFAFGLGFLSAFVAGIWTTFKRNKTGLFIALLSSIFLIVIMFVNGQAD</sequence>
<name>A0A841EPX7_9BACT</name>
<accession>A0A841EPX7</accession>
<evidence type="ECO:0000313" key="3">
    <source>
        <dbReference type="Proteomes" id="UP000524404"/>
    </source>
</evidence>
<evidence type="ECO:0000313" key="2">
    <source>
        <dbReference type="EMBL" id="MBB6002330.1"/>
    </source>
</evidence>
<dbReference type="Proteomes" id="UP000524404">
    <property type="component" value="Unassembled WGS sequence"/>
</dbReference>
<keyword evidence="1" id="KW-0812">Transmembrane</keyword>
<feature type="transmembrane region" description="Helical" evidence="1">
    <location>
        <begin position="12"/>
        <end position="30"/>
    </location>
</feature>
<dbReference type="EMBL" id="JACHKT010000005">
    <property type="protein sequence ID" value="MBB6002330.1"/>
    <property type="molecule type" value="Genomic_DNA"/>
</dbReference>
<organism evidence="2 3">
    <name type="scientific">Arcicella rosea</name>
    <dbReference type="NCBI Taxonomy" id="502909"/>
    <lineage>
        <taxon>Bacteria</taxon>
        <taxon>Pseudomonadati</taxon>
        <taxon>Bacteroidota</taxon>
        <taxon>Cytophagia</taxon>
        <taxon>Cytophagales</taxon>
        <taxon>Flectobacillaceae</taxon>
        <taxon>Arcicella</taxon>
    </lineage>
</organism>